<keyword evidence="2 8" id="KW-0813">Transport</keyword>
<dbReference type="Gene3D" id="2.170.130.10">
    <property type="entry name" value="TonB-dependent receptor, plug domain"/>
    <property type="match status" value="1"/>
</dbReference>
<dbReference type="Proteomes" id="UP000183210">
    <property type="component" value="Unassembled WGS sequence"/>
</dbReference>
<dbReference type="SUPFAM" id="SSF56935">
    <property type="entry name" value="Porins"/>
    <property type="match status" value="1"/>
</dbReference>
<evidence type="ECO:0000259" key="12">
    <source>
        <dbReference type="Pfam" id="PF07715"/>
    </source>
</evidence>
<name>A0A9X8QHY1_9PSED</name>
<feature type="chain" id="PRO_5040930855" evidence="10">
    <location>
        <begin position="38"/>
        <end position="894"/>
    </location>
</feature>
<keyword evidence="10" id="KW-0732">Signal</keyword>
<dbReference type="InterPro" id="IPR039426">
    <property type="entry name" value="TonB-dep_rcpt-like"/>
</dbReference>
<proteinExistence type="inferred from homology"/>
<comment type="subcellular location">
    <subcellularLocation>
        <location evidence="1 8">Cell outer membrane</location>
        <topology evidence="1 8">Multi-pass membrane protein</topology>
    </subcellularLocation>
</comment>
<reference evidence="13 14" key="1">
    <citation type="submission" date="2016-10" db="EMBL/GenBank/DDBJ databases">
        <authorList>
            <person name="Varghese N."/>
            <person name="Submissions S."/>
        </authorList>
    </citation>
    <scope>NUCLEOTIDE SEQUENCE [LARGE SCALE GENOMIC DNA]</scope>
    <source>
        <strain evidence="13 14">LMG 21974</strain>
    </source>
</reference>
<dbReference type="Pfam" id="PF00593">
    <property type="entry name" value="TonB_dep_Rec_b-barrel"/>
    <property type="match status" value="1"/>
</dbReference>
<evidence type="ECO:0000256" key="5">
    <source>
        <dbReference type="ARBA" id="ARBA00023077"/>
    </source>
</evidence>
<dbReference type="PANTHER" id="PTHR47234">
    <property type="match status" value="1"/>
</dbReference>
<feature type="domain" description="TonB-dependent receptor plug" evidence="12">
    <location>
        <begin position="76"/>
        <end position="189"/>
    </location>
</feature>
<dbReference type="InterPro" id="IPR012910">
    <property type="entry name" value="Plug_dom"/>
</dbReference>
<evidence type="ECO:0000256" key="8">
    <source>
        <dbReference type="PROSITE-ProRule" id="PRU01360"/>
    </source>
</evidence>
<keyword evidence="5 9" id="KW-0798">TonB box</keyword>
<keyword evidence="6 8" id="KW-0472">Membrane</keyword>
<dbReference type="InterPro" id="IPR000531">
    <property type="entry name" value="Beta-barrel_TonB"/>
</dbReference>
<evidence type="ECO:0000256" key="4">
    <source>
        <dbReference type="ARBA" id="ARBA00022692"/>
    </source>
</evidence>
<keyword evidence="7 8" id="KW-0998">Cell outer membrane</keyword>
<dbReference type="Pfam" id="PF07715">
    <property type="entry name" value="Plug"/>
    <property type="match status" value="1"/>
</dbReference>
<evidence type="ECO:0000256" key="1">
    <source>
        <dbReference type="ARBA" id="ARBA00004571"/>
    </source>
</evidence>
<evidence type="ECO:0000313" key="14">
    <source>
        <dbReference type="Proteomes" id="UP000183210"/>
    </source>
</evidence>
<dbReference type="InterPro" id="IPR037066">
    <property type="entry name" value="Plug_dom_sf"/>
</dbReference>
<dbReference type="Gene3D" id="2.40.170.20">
    <property type="entry name" value="TonB-dependent receptor, beta-barrel domain"/>
    <property type="match status" value="1"/>
</dbReference>
<comment type="similarity">
    <text evidence="8 9">Belongs to the TonB-dependent receptor family.</text>
</comment>
<dbReference type="PANTHER" id="PTHR47234:SF2">
    <property type="entry name" value="TONB-DEPENDENT RECEPTOR"/>
    <property type="match status" value="1"/>
</dbReference>
<dbReference type="GeneID" id="300265666"/>
<evidence type="ECO:0000256" key="3">
    <source>
        <dbReference type="ARBA" id="ARBA00022452"/>
    </source>
</evidence>
<evidence type="ECO:0000259" key="11">
    <source>
        <dbReference type="Pfam" id="PF00593"/>
    </source>
</evidence>
<organism evidence="13 14">
    <name type="scientific">Pseudomonas lutea</name>
    <dbReference type="NCBI Taxonomy" id="243924"/>
    <lineage>
        <taxon>Bacteria</taxon>
        <taxon>Pseudomonadati</taxon>
        <taxon>Pseudomonadota</taxon>
        <taxon>Gammaproteobacteria</taxon>
        <taxon>Pseudomonadales</taxon>
        <taxon>Pseudomonadaceae</taxon>
        <taxon>Pseudomonas</taxon>
    </lineage>
</organism>
<evidence type="ECO:0000256" key="6">
    <source>
        <dbReference type="ARBA" id="ARBA00023136"/>
    </source>
</evidence>
<dbReference type="GO" id="GO:0009279">
    <property type="term" value="C:cell outer membrane"/>
    <property type="evidence" value="ECO:0007669"/>
    <property type="project" value="UniProtKB-SubCell"/>
</dbReference>
<evidence type="ECO:0000313" key="13">
    <source>
        <dbReference type="EMBL" id="SEP80055.1"/>
    </source>
</evidence>
<dbReference type="AlphaFoldDB" id="A0A9X8QHY1"/>
<comment type="caution">
    <text evidence="13">The sequence shown here is derived from an EMBL/GenBank/DDBJ whole genome shotgun (WGS) entry which is preliminary data.</text>
</comment>
<protein>
    <submittedName>
        <fullName evidence="13">Iron complex outermembrane recepter protein</fullName>
    </submittedName>
</protein>
<dbReference type="RefSeq" id="WP_074822088.1">
    <property type="nucleotide sequence ID" value="NZ_FOEV01000002.1"/>
</dbReference>
<evidence type="ECO:0000256" key="2">
    <source>
        <dbReference type="ARBA" id="ARBA00022448"/>
    </source>
</evidence>
<evidence type="ECO:0000256" key="10">
    <source>
        <dbReference type="SAM" id="SignalP"/>
    </source>
</evidence>
<dbReference type="EMBL" id="FOEV01000002">
    <property type="protein sequence ID" value="SEP80055.1"/>
    <property type="molecule type" value="Genomic_DNA"/>
</dbReference>
<accession>A0A9X8QHY1</accession>
<feature type="domain" description="TonB-dependent receptor-like beta-barrel" evidence="11">
    <location>
        <begin position="374"/>
        <end position="856"/>
    </location>
</feature>
<dbReference type="InterPro" id="IPR036942">
    <property type="entry name" value="Beta-barrel_TonB_sf"/>
</dbReference>
<evidence type="ECO:0000256" key="9">
    <source>
        <dbReference type="RuleBase" id="RU003357"/>
    </source>
</evidence>
<gene>
    <name evidence="13" type="ORF">SAMN05216409_102188</name>
</gene>
<dbReference type="CDD" id="cd01347">
    <property type="entry name" value="ligand_gated_channel"/>
    <property type="match status" value="1"/>
</dbReference>
<sequence length="894" mass="98344">MLKSAPRFSEQPLACAINRPLPAILLALGGLASTVYAQTPEATDESNVTEARAETRLNNVTVTGSNIRGSDSAKADPVQVISAEEIRESGRATVADFLKDLAANGGQSYNESFSNSFAPGAAGIALRNLSQKYTLVLVNGQRLPNYAFAQNLSDVFADINTIPMSAVDRIEVLKDGASSVYGSDAVAGVVNIILKQKDEGITFGADRGWSDDGGGDQKSGYLTGGIGNLDEDRFNISFGLDAYQRDMVMASDRDYLASGNYTKPGFAGYTGWGTTNVWRPSGQEPYSTTCPAGSQLMPYSSFGLPYSSNVCGYNIQPWMTVIPKTERYNSYARGTFRFSDNLEGYGEVLYSQTHTWQSYAPAAFSSSSYHYNAAGEVERVPNILPAGNPYNPFGADTPFSTSFLQPGGRTSKIDEDSYRVMTGFRGTIADTAWDWNANLSYAGNRVENNSKTLGYSALQDALNNGTYNFNNPELTPDAARGLLINSTRIGHTKTKAANFTFSNSDLYELPSGPIGLALGGEIRSESMNTPAADEILSGEVMNSGLNSFSGNRVVKALFAESTIPVLDSLELNASGRADWYSDFGKAFSPKFGFRWQPEDRVTFRGSWSRGFRAPTIPENADSASVSYITATDPYDPLRPGQNFNINRFQESNPELKPERTKNISLGVVFAPTPLTTIGLDYYHIDIENYIDAVSANYVIENQDSYPGQVIRDEDGHLTRVITRYENLGHLKTSGYELTLAQRLPTDGFGDFILTSDWTYLKDYRYPEYPGASLINVAGGNYWAAMPRWKANTGLTWNYSDWSTRLSWLYTGSYHQSYLDSLATEGKDKISSYSQFDASVSYRGFKNLTLRASLENIANKKPPYDPALGSNYYYDISQYDPMGRYLRVGFDYKFM</sequence>
<feature type="signal peptide" evidence="10">
    <location>
        <begin position="1"/>
        <end position="37"/>
    </location>
</feature>
<dbReference type="PROSITE" id="PS52016">
    <property type="entry name" value="TONB_DEPENDENT_REC_3"/>
    <property type="match status" value="1"/>
</dbReference>
<evidence type="ECO:0000256" key="7">
    <source>
        <dbReference type="ARBA" id="ARBA00023237"/>
    </source>
</evidence>
<keyword evidence="4 8" id="KW-0812">Transmembrane</keyword>
<keyword evidence="3 8" id="KW-1134">Transmembrane beta strand</keyword>